<reference evidence="1" key="1">
    <citation type="journal article" date="2021" name="Int. J. Syst. Evol. Microbiol.">
        <title>Bradyrhizobium septentrionale sp. nov. (sv. septentrionale) and Bradyrhizobium quebecense sp. nov. (sv. septentrionale) associated with legumes native to Canada possess rearranged symbiosis genes and numerous insertion sequences.</title>
        <authorList>
            <person name="Bromfield E.S.P."/>
            <person name="Cloutier S."/>
        </authorList>
    </citation>
    <scope>NUCLEOTIDE SEQUENCE</scope>
    <source>
        <strain evidence="1">5S5</strain>
    </source>
</reference>
<protein>
    <submittedName>
        <fullName evidence="1">Uncharacterized protein</fullName>
    </submittedName>
</protein>
<sequence>MASPFGNACQPIEFAGGHLGHFFQMRFEIITYQAGFDSAIRRFDPSRPSHIQVIDFII</sequence>
<keyword evidence="2" id="KW-1185">Reference proteome</keyword>
<gene>
    <name evidence="1" type="ORF">WDK88_32700</name>
</gene>
<organism evidence="1 2">
    <name type="scientific">Bradyrhizobium septentrionale</name>
    <dbReference type="NCBI Taxonomy" id="1404411"/>
    <lineage>
        <taxon>Bacteria</taxon>
        <taxon>Pseudomonadati</taxon>
        <taxon>Pseudomonadota</taxon>
        <taxon>Alphaproteobacteria</taxon>
        <taxon>Hyphomicrobiales</taxon>
        <taxon>Nitrobacteraceae</taxon>
        <taxon>Bradyrhizobium</taxon>
    </lineage>
</organism>
<proteinExistence type="predicted"/>
<reference evidence="1" key="2">
    <citation type="submission" date="2024-03" db="EMBL/GenBank/DDBJ databases">
        <authorList>
            <person name="Bromfield E.S.P."/>
            <person name="Cloutier S."/>
        </authorList>
    </citation>
    <scope>NUCLEOTIDE SEQUENCE</scope>
    <source>
        <strain evidence="1">5S5</strain>
    </source>
</reference>
<accession>A0ABZ2NT89</accession>
<dbReference type="RefSeq" id="WP_338823688.1">
    <property type="nucleotide sequence ID" value="NZ_CP147708.1"/>
</dbReference>
<name>A0ABZ2NT89_9BRAD</name>
<evidence type="ECO:0000313" key="1">
    <source>
        <dbReference type="EMBL" id="WXC78136.1"/>
    </source>
</evidence>
<dbReference type="Proteomes" id="UP001432046">
    <property type="component" value="Chromosome"/>
</dbReference>
<evidence type="ECO:0000313" key="2">
    <source>
        <dbReference type="Proteomes" id="UP001432046"/>
    </source>
</evidence>
<dbReference type="EMBL" id="CP147711">
    <property type="protein sequence ID" value="WXC78136.1"/>
    <property type="molecule type" value="Genomic_DNA"/>
</dbReference>